<feature type="transmembrane region" description="Helical" evidence="1">
    <location>
        <begin position="89"/>
        <end position="114"/>
    </location>
</feature>
<protein>
    <submittedName>
        <fullName evidence="2">Expp1 protein</fullName>
    </submittedName>
</protein>
<sequence length="332" mass="36498">MSFGRRTMAKKQDIDRGIQDLDLVSGKGFSFTSLKCVLPIQVVHDDSSLVPTPPHQSPTFLLLFSPSLSTIGKTKKQRNKPTKKKKQKFLVGAMRQVVALLLLLLATASAVSAADENRVFEPCSDTKIQRGDGFSFGLAFSSHDSFYSDKTQLSPCDRRLSLGANTAAQLAVFRPKVDEISLLTVNTTTGFDPVSAGGYMVAFAGRKYAARSPPIFVASSSYTVSSFTLVLEFKKGRLQNLFWKNNDGCARCTGKTNFVCLNKQTCAIRTNNCKNQGSVDCSIGIQLAFSGTDKHESVLNSWYEVSNLQQYSLYGLYSNLKGSLTSQYNKFF</sequence>
<dbReference type="AlphaFoldDB" id="A0AAV8GUB4"/>
<evidence type="ECO:0000256" key="1">
    <source>
        <dbReference type="SAM" id="Phobius"/>
    </source>
</evidence>
<organism evidence="2 3">
    <name type="scientific">Rhynchospora pubera</name>
    <dbReference type="NCBI Taxonomy" id="906938"/>
    <lineage>
        <taxon>Eukaryota</taxon>
        <taxon>Viridiplantae</taxon>
        <taxon>Streptophyta</taxon>
        <taxon>Embryophyta</taxon>
        <taxon>Tracheophyta</taxon>
        <taxon>Spermatophyta</taxon>
        <taxon>Magnoliopsida</taxon>
        <taxon>Liliopsida</taxon>
        <taxon>Poales</taxon>
        <taxon>Cyperaceae</taxon>
        <taxon>Cyperoideae</taxon>
        <taxon>Rhynchosporeae</taxon>
        <taxon>Rhynchospora</taxon>
    </lineage>
</organism>
<name>A0AAV8GUB4_9POAL</name>
<keyword evidence="1" id="KW-1133">Transmembrane helix</keyword>
<evidence type="ECO:0000313" key="3">
    <source>
        <dbReference type="Proteomes" id="UP001140206"/>
    </source>
</evidence>
<dbReference type="InterPro" id="IPR044248">
    <property type="entry name" value="DPH3/4-like"/>
</dbReference>
<reference evidence="2" key="1">
    <citation type="submission" date="2022-08" db="EMBL/GenBank/DDBJ databases">
        <authorList>
            <person name="Marques A."/>
        </authorList>
    </citation>
    <scope>NUCLEOTIDE SEQUENCE</scope>
    <source>
        <strain evidence="2">RhyPub2mFocal</strain>
        <tissue evidence="2">Leaves</tissue>
    </source>
</reference>
<accession>A0AAV8GUB4</accession>
<dbReference type="PANTHER" id="PTHR21454">
    <property type="entry name" value="DPH3 HOMOLOG-RELATED"/>
    <property type="match status" value="1"/>
</dbReference>
<keyword evidence="1" id="KW-0472">Membrane</keyword>
<keyword evidence="1" id="KW-0812">Transmembrane</keyword>
<gene>
    <name evidence="2" type="ORF">LUZ62_020535</name>
</gene>
<evidence type="ECO:0000313" key="2">
    <source>
        <dbReference type="EMBL" id="KAJ4807969.1"/>
    </source>
</evidence>
<dbReference type="EMBL" id="JAMFTS010000001">
    <property type="protein sequence ID" value="KAJ4807969.1"/>
    <property type="molecule type" value="Genomic_DNA"/>
</dbReference>
<dbReference type="GO" id="GO:0046872">
    <property type="term" value="F:metal ion binding"/>
    <property type="evidence" value="ECO:0007669"/>
    <property type="project" value="InterPro"/>
</dbReference>
<dbReference type="Proteomes" id="UP001140206">
    <property type="component" value="Chromosome 1"/>
</dbReference>
<comment type="caution">
    <text evidence="2">The sequence shown here is derived from an EMBL/GenBank/DDBJ whole genome shotgun (WGS) entry which is preliminary data.</text>
</comment>
<keyword evidence="3" id="KW-1185">Reference proteome</keyword>
<dbReference type="GO" id="GO:0017183">
    <property type="term" value="P:protein histidyl modification to diphthamide"/>
    <property type="evidence" value="ECO:0007669"/>
    <property type="project" value="InterPro"/>
</dbReference>
<dbReference type="GO" id="GO:0005829">
    <property type="term" value="C:cytosol"/>
    <property type="evidence" value="ECO:0007669"/>
    <property type="project" value="TreeGrafter"/>
</dbReference>
<dbReference type="PANTHER" id="PTHR21454:SF34">
    <property type="entry name" value="EXPRESSED PROTEIN"/>
    <property type="match status" value="1"/>
</dbReference>
<proteinExistence type="predicted"/>